<dbReference type="Proteomes" id="UP000023152">
    <property type="component" value="Unassembled WGS sequence"/>
</dbReference>
<feature type="non-terminal residue" evidence="2">
    <location>
        <position position="204"/>
    </location>
</feature>
<keyword evidence="3" id="KW-1185">Reference proteome</keyword>
<feature type="coiled-coil region" evidence="1">
    <location>
        <begin position="102"/>
        <end position="129"/>
    </location>
</feature>
<organism evidence="2 3">
    <name type="scientific">Reticulomyxa filosa</name>
    <dbReference type="NCBI Taxonomy" id="46433"/>
    <lineage>
        <taxon>Eukaryota</taxon>
        <taxon>Sar</taxon>
        <taxon>Rhizaria</taxon>
        <taxon>Retaria</taxon>
        <taxon>Foraminifera</taxon>
        <taxon>Monothalamids</taxon>
        <taxon>Reticulomyxidae</taxon>
        <taxon>Reticulomyxa</taxon>
    </lineage>
</organism>
<accession>X6MJR2</accession>
<name>X6MJR2_RETFI</name>
<dbReference type="AlphaFoldDB" id="X6MJR2"/>
<protein>
    <submittedName>
        <fullName evidence="2">Viral A-type inclusion protein</fullName>
    </submittedName>
</protein>
<sequence length="204" mass="23768">MSRADLLKVLSKIPETKVYKESTKTRIPQVIILHPKEHERMNKIYEESKEVSKMVGQINAEIVKLEENYKMSKQNISKSCKMIINAIEKHEEYLLNKVDTYKNKKKQILTELLNEVKNVEQQFKTKNKQIAQCINDIDIDSNQKREQLKQLLQDDPNLNINSLKSSQIIPNLDTSINVQFTNDQKQIKLIQMIKSGSITLTDIK</sequence>
<evidence type="ECO:0000256" key="1">
    <source>
        <dbReference type="SAM" id="Coils"/>
    </source>
</evidence>
<reference evidence="2 3" key="1">
    <citation type="journal article" date="2013" name="Curr. Biol.">
        <title>The Genome of the Foraminiferan Reticulomyxa filosa.</title>
        <authorList>
            <person name="Glockner G."/>
            <person name="Hulsmann N."/>
            <person name="Schleicher M."/>
            <person name="Noegel A.A."/>
            <person name="Eichinger L."/>
            <person name="Gallinger C."/>
            <person name="Pawlowski J."/>
            <person name="Sierra R."/>
            <person name="Euteneuer U."/>
            <person name="Pillet L."/>
            <person name="Moustafa A."/>
            <person name="Platzer M."/>
            <person name="Groth M."/>
            <person name="Szafranski K."/>
            <person name="Schliwa M."/>
        </authorList>
    </citation>
    <scope>NUCLEOTIDE SEQUENCE [LARGE SCALE GENOMIC DNA]</scope>
</reference>
<proteinExistence type="predicted"/>
<dbReference type="EMBL" id="ASPP01020140">
    <property type="protein sequence ID" value="ETO14253.1"/>
    <property type="molecule type" value="Genomic_DNA"/>
</dbReference>
<evidence type="ECO:0000313" key="2">
    <source>
        <dbReference type="EMBL" id="ETO14253.1"/>
    </source>
</evidence>
<gene>
    <name evidence="2" type="ORF">RFI_23114</name>
</gene>
<evidence type="ECO:0000313" key="3">
    <source>
        <dbReference type="Proteomes" id="UP000023152"/>
    </source>
</evidence>
<keyword evidence="1" id="KW-0175">Coiled coil</keyword>
<comment type="caution">
    <text evidence="2">The sequence shown here is derived from an EMBL/GenBank/DDBJ whole genome shotgun (WGS) entry which is preliminary data.</text>
</comment>